<dbReference type="Pfam" id="PF04932">
    <property type="entry name" value="Wzy_C"/>
    <property type="match status" value="1"/>
</dbReference>
<evidence type="ECO:0000256" key="4">
    <source>
        <dbReference type="ARBA" id="ARBA00023136"/>
    </source>
</evidence>
<accession>A0ABD5YKU4</accession>
<evidence type="ECO:0000256" key="3">
    <source>
        <dbReference type="ARBA" id="ARBA00022989"/>
    </source>
</evidence>
<keyword evidence="2 5" id="KW-0812">Transmembrane</keyword>
<feature type="transmembrane region" description="Helical" evidence="5">
    <location>
        <begin position="464"/>
        <end position="489"/>
    </location>
</feature>
<gene>
    <name evidence="7" type="ORF">ACFQL7_01900</name>
</gene>
<dbReference type="GeneID" id="76198275"/>
<dbReference type="InterPro" id="IPR051533">
    <property type="entry name" value="WaaL-like"/>
</dbReference>
<dbReference type="Proteomes" id="UP001596417">
    <property type="component" value="Unassembled WGS sequence"/>
</dbReference>
<dbReference type="PANTHER" id="PTHR37422:SF23">
    <property type="entry name" value="TEICHURONIC ACID BIOSYNTHESIS PROTEIN TUAE"/>
    <property type="match status" value="1"/>
</dbReference>
<dbReference type="InterPro" id="IPR007016">
    <property type="entry name" value="O-antigen_ligase-rel_domated"/>
</dbReference>
<feature type="transmembrane region" description="Helical" evidence="5">
    <location>
        <begin position="254"/>
        <end position="274"/>
    </location>
</feature>
<feature type="transmembrane region" description="Helical" evidence="5">
    <location>
        <begin position="21"/>
        <end position="41"/>
    </location>
</feature>
<feature type="transmembrane region" description="Helical" evidence="5">
    <location>
        <begin position="305"/>
        <end position="323"/>
    </location>
</feature>
<keyword evidence="4 5" id="KW-0472">Membrane</keyword>
<dbReference type="GO" id="GO:0016874">
    <property type="term" value="F:ligase activity"/>
    <property type="evidence" value="ECO:0007669"/>
    <property type="project" value="UniProtKB-KW"/>
</dbReference>
<feature type="transmembrane region" description="Helical" evidence="5">
    <location>
        <begin position="281"/>
        <end position="299"/>
    </location>
</feature>
<feature type="transmembrane region" description="Helical" evidence="5">
    <location>
        <begin position="136"/>
        <end position="155"/>
    </location>
</feature>
<dbReference type="GO" id="GO:0016020">
    <property type="term" value="C:membrane"/>
    <property type="evidence" value="ECO:0007669"/>
    <property type="project" value="UniProtKB-SubCell"/>
</dbReference>
<sequence length="549" mass="58749">MNLSNPFERFLDAPAPLSNGHSFVILSVVLIFGLTFVAPALSMLTGAPVLFFVVLIGSIYGVLAVWFREPFIGSLIALLVTAMFAADVPLASEAYTSLFRGHLGPRLWLAQLPLIASVGLVLFTKHRALFDGRTRVEELFALFVGWTVLSAVFGATVRVDAALFFSLLMFQGLIVFSLFRYTVQQRILSFRSVVWLFIGTVLAQSAFAVGQFLNQDVFGLSTLGEGDGIALSWITLGPFGQFSFGTHVAGFTGMSFHLASLIVLAVPLTIVLAVRETGRKRGVLLGLTILMIAILRGTTTDAGRGGLIVTLICVCLALVCLYHTSLFDSIVSRSSHAISGRSRLISLGWVVFTVPLSIIALFFPSSTAGNKSAVTEVSSGVGVSGGGGGGGLGGPSRFEAINSSLQSLSIPFFNIANLGIRVQQYVAGVDLFIQNPLFGIGGANFVYYTSEYGFPEPLPLHSMYFAMLAEAGFPGFVLMVVILVSILWYGWKAIPRSSDGALLVGMLCGFIGWLAFAFWSIPTIKLTTMFPFWALAGATVGVYAQDDTA</sequence>
<dbReference type="RefSeq" id="WP_248904291.1">
    <property type="nucleotide sequence ID" value="NZ_CP109979.1"/>
</dbReference>
<evidence type="ECO:0000313" key="8">
    <source>
        <dbReference type="Proteomes" id="UP001596417"/>
    </source>
</evidence>
<evidence type="ECO:0000256" key="1">
    <source>
        <dbReference type="ARBA" id="ARBA00004141"/>
    </source>
</evidence>
<dbReference type="AlphaFoldDB" id="A0ABD5YKU4"/>
<name>A0ABD5YKU4_9EURY</name>
<organism evidence="7 8">
    <name type="scientific">Halocatena marina</name>
    <dbReference type="NCBI Taxonomy" id="2934937"/>
    <lineage>
        <taxon>Archaea</taxon>
        <taxon>Methanobacteriati</taxon>
        <taxon>Methanobacteriota</taxon>
        <taxon>Stenosarchaea group</taxon>
        <taxon>Halobacteria</taxon>
        <taxon>Halobacteriales</taxon>
        <taxon>Natronomonadaceae</taxon>
        <taxon>Halocatena</taxon>
    </lineage>
</organism>
<comment type="subcellular location">
    <subcellularLocation>
        <location evidence="1">Membrane</location>
        <topology evidence="1">Multi-pass membrane protein</topology>
    </subcellularLocation>
</comment>
<keyword evidence="8" id="KW-1185">Reference proteome</keyword>
<feature type="domain" description="O-antigen ligase-related" evidence="6">
    <location>
        <begin position="303"/>
        <end position="479"/>
    </location>
</feature>
<feature type="transmembrane region" description="Helical" evidence="5">
    <location>
        <begin position="501"/>
        <end position="521"/>
    </location>
</feature>
<feature type="transmembrane region" description="Helical" evidence="5">
    <location>
        <begin position="47"/>
        <end position="67"/>
    </location>
</feature>
<evidence type="ECO:0000313" key="7">
    <source>
        <dbReference type="EMBL" id="MFC7188726.1"/>
    </source>
</evidence>
<reference evidence="7 8" key="1">
    <citation type="journal article" date="2019" name="Int. J. Syst. Evol. Microbiol.">
        <title>The Global Catalogue of Microorganisms (GCM) 10K type strain sequencing project: providing services to taxonomists for standard genome sequencing and annotation.</title>
        <authorList>
            <consortium name="The Broad Institute Genomics Platform"/>
            <consortium name="The Broad Institute Genome Sequencing Center for Infectious Disease"/>
            <person name="Wu L."/>
            <person name="Ma J."/>
        </authorList>
    </citation>
    <scope>NUCLEOTIDE SEQUENCE [LARGE SCALE GENOMIC DNA]</scope>
    <source>
        <strain evidence="7 8">RDMS1</strain>
    </source>
</reference>
<keyword evidence="3 5" id="KW-1133">Transmembrane helix</keyword>
<feature type="transmembrane region" description="Helical" evidence="5">
    <location>
        <begin position="193"/>
        <end position="213"/>
    </location>
</feature>
<comment type="caution">
    <text evidence="7">The sequence shown here is derived from an EMBL/GenBank/DDBJ whole genome shotgun (WGS) entry which is preliminary data.</text>
</comment>
<evidence type="ECO:0000256" key="2">
    <source>
        <dbReference type="ARBA" id="ARBA00022692"/>
    </source>
</evidence>
<protein>
    <submittedName>
        <fullName evidence="7">O-antigen ligase family protein</fullName>
    </submittedName>
</protein>
<feature type="transmembrane region" description="Helical" evidence="5">
    <location>
        <begin position="344"/>
        <end position="363"/>
    </location>
</feature>
<feature type="transmembrane region" description="Helical" evidence="5">
    <location>
        <begin position="74"/>
        <end position="95"/>
    </location>
</feature>
<evidence type="ECO:0000256" key="5">
    <source>
        <dbReference type="SAM" id="Phobius"/>
    </source>
</evidence>
<dbReference type="PANTHER" id="PTHR37422">
    <property type="entry name" value="TEICHURONIC ACID BIOSYNTHESIS PROTEIN TUAE"/>
    <property type="match status" value="1"/>
</dbReference>
<keyword evidence="7" id="KW-0436">Ligase</keyword>
<feature type="transmembrane region" description="Helical" evidence="5">
    <location>
        <begin position="107"/>
        <end position="124"/>
    </location>
</feature>
<dbReference type="EMBL" id="JBHTAX010000001">
    <property type="protein sequence ID" value="MFC7188726.1"/>
    <property type="molecule type" value="Genomic_DNA"/>
</dbReference>
<evidence type="ECO:0000259" key="6">
    <source>
        <dbReference type="Pfam" id="PF04932"/>
    </source>
</evidence>
<feature type="transmembrane region" description="Helical" evidence="5">
    <location>
        <begin position="161"/>
        <end position="181"/>
    </location>
</feature>
<proteinExistence type="predicted"/>